<reference evidence="1" key="1">
    <citation type="submission" date="2023-06" db="EMBL/GenBank/DDBJ databases">
        <authorList>
            <consortium name="Lawrence Berkeley National Laboratory"/>
            <person name="Ahrendt S."/>
            <person name="Sahu N."/>
            <person name="Indic B."/>
            <person name="Wong-Bajracharya J."/>
            <person name="Merenyi Z."/>
            <person name="Ke H.-M."/>
            <person name="Monk M."/>
            <person name="Kocsube S."/>
            <person name="Drula E."/>
            <person name="Lipzen A."/>
            <person name="Balint B."/>
            <person name="Henrissat B."/>
            <person name="Andreopoulos B."/>
            <person name="Martin F.M."/>
            <person name="Harder C.B."/>
            <person name="Rigling D."/>
            <person name="Ford K.L."/>
            <person name="Foster G.D."/>
            <person name="Pangilinan J."/>
            <person name="Papanicolaou A."/>
            <person name="Barry K."/>
            <person name="LaButti K."/>
            <person name="Viragh M."/>
            <person name="Koriabine M."/>
            <person name="Yan M."/>
            <person name="Riley R."/>
            <person name="Champramary S."/>
            <person name="Plett K.L."/>
            <person name="Tsai I.J."/>
            <person name="Slot J."/>
            <person name="Sipos G."/>
            <person name="Plett J."/>
            <person name="Nagy L.G."/>
            <person name="Grigoriev I.V."/>
        </authorList>
    </citation>
    <scope>NUCLEOTIDE SEQUENCE</scope>
    <source>
        <strain evidence="1">FPL87.14</strain>
    </source>
</reference>
<evidence type="ECO:0000313" key="1">
    <source>
        <dbReference type="EMBL" id="KAK0448878.1"/>
    </source>
</evidence>
<organism evidence="1 2">
    <name type="scientific">Armillaria borealis</name>
    <dbReference type="NCBI Taxonomy" id="47425"/>
    <lineage>
        <taxon>Eukaryota</taxon>
        <taxon>Fungi</taxon>
        <taxon>Dikarya</taxon>
        <taxon>Basidiomycota</taxon>
        <taxon>Agaricomycotina</taxon>
        <taxon>Agaricomycetes</taxon>
        <taxon>Agaricomycetidae</taxon>
        <taxon>Agaricales</taxon>
        <taxon>Marasmiineae</taxon>
        <taxon>Physalacriaceae</taxon>
        <taxon>Armillaria</taxon>
    </lineage>
</organism>
<keyword evidence="2" id="KW-1185">Reference proteome</keyword>
<evidence type="ECO:0000313" key="2">
    <source>
        <dbReference type="Proteomes" id="UP001175226"/>
    </source>
</evidence>
<gene>
    <name evidence="1" type="ORF">EV421DRAFT_2000234</name>
</gene>
<dbReference type="Proteomes" id="UP001175226">
    <property type="component" value="Unassembled WGS sequence"/>
</dbReference>
<name>A0AA39MWK6_9AGAR</name>
<protein>
    <submittedName>
        <fullName evidence="1">Uncharacterized protein</fullName>
    </submittedName>
</protein>
<dbReference type="EMBL" id="JAUEPT010000009">
    <property type="protein sequence ID" value="KAK0448878.1"/>
    <property type="molecule type" value="Genomic_DNA"/>
</dbReference>
<dbReference type="AlphaFoldDB" id="A0AA39MWK6"/>
<comment type="caution">
    <text evidence="1">The sequence shown here is derived from an EMBL/GenBank/DDBJ whole genome shotgun (WGS) entry which is preliminary data.</text>
</comment>
<proteinExistence type="predicted"/>
<accession>A0AA39MWK6</accession>
<sequence length="123" mass="13706">MSRSSFSFNLDAAVVSPPRIPMFPMYALPPVEDETFLQDTLPPVFPGFFIPRLADKPQNPILDTLKREHDDDAAIRTQNLPPEVVIMAADFSALRLVPEHLSDDDSLWAKALIQVADSYIVLG</sequence>